<evidence type="ECO:0000256" key="1">
    <source>
        <dbReference type="SAM" id="Phobius"/>
    </source>
</evidence>
<reference evidence="2 3" key="1">
    <citation type="submission" date="2024-04" db="EMBL/GenBank/DDBJ databases">
        <title>Phyllosticta paracitricarpa is synonymous to the EU quarantine fungus P. citricarpa based on phylogenomic analyses.</title>
        <authorList>
            <consortium name="Lawrence Berkeley National Laboratory"/>
            <person name="Van ingen-buijs V.A."/>
            <person name="Van westerhoven A.C."/>
            <person name="Haridas S."/>
            <person name="Skiadas P."/>
            <person name="Martin F."/>
            <person name="Groenewald J.Z."/>
            <person name="Crous P.W."/>
            <person name="Seidl M.F."/>
        </authorList>
    </citation>
    <scope>NUCLEOTIDE SEQUENCE [LARGE SCALE GENOMIC DNA]</scope>
    <source>
        <strain evidence="2 3">CBS 141358</strain>
    </source>
</reference>
<keyword evidence="1" id="KW-0812">Transmembrane</keyword>
<dbReference type="Proteomes" id="UP001367316">
    <property type="component" value="Unassembled WGS sequence"/>
</dbReference>
<evidence type="ECO:0000313" key="3">
    <source>
        <dbReference type="Proteomes" id="UP001367316"/>
    </source>
</evidence>
<dbReference type="EMBL" id="JBBPBF010000018">
    <property type="protein sequence ID" value="KAK7610350.1"/>
    <property type="molecule type" value="Genomic_DNA"/>
</dbReference>
<comment type="caution">
    <text evidence="2">The sequence shown here is derived from an EMBL/GenBank/DDBJ whole genome shotgun (WGS) entry which is preliminary data.</text>
</comment>
<keyword evidence="3" id="KW-1185">Reference proteome</keyword>
<name>A0ABR1N579_9PEZI</name>
<accession>A0ABR1N579</accession>
<proteinExistence type="predicted"/>
<gene>
    <name evidence="2" type="ORF">JOL62DRAFT_639207</name>
</gene>
<keyword evidence="1" id="KW-0472">Membrane</keyword>
<sequence>MISGPDLITYISVPLTLTGVVQIYILCKAIWIFYKLYRSVPNNLRSFYSFYPDPSSGTVLVIAPTIVCTNPGLWQETTPPKFYQVDMQKLRRRGFWRLWGRQKKDEPVLPTVQDWDEKKLNRCQFMPSWMTSQTKISLEPKRFHVSEAKDLFRPWMETATRLGFRLNQAKDLTRGEFHKWAKDMRITVGIDMGITPQKLAIPWKIFVWFALAIGTNPFDLDPQKERSKFQHITKHEVLMRLSQVGDDWDFALDTDQYYEYSVRRALALVNVMCFEHNNGTVVCRFLGSPDEFKLTPDFFRRPDHFMSQKTWLKSTDGLDDRDSSVGRLQAAALTWIFYEEHLAGQPLHKCGSDLLVCQWMLEAQQRSLLFLFNLDRAGTLETRLTELFRENSGEVSASSVQELLKILRDDFHSSAYLTKSFEFVDAVTKTVQRLGVVRQQSSSTDNNGASPAAAEAIQHLLDAWNKPLNPPPRSTTSSPFITYSQIQNAIQQISTRRGLFSEIVRCSPFTELREMYDPHDALSSRGAVENERLPAGHLALLAHVYLAIQPWQDHRRTAWEVSRRIREPLEAVRNDDDDGYDDNNENTEFDFANAVEALQRVAEEAKRCGIYSAPWESDTVYELLMSEDVPQVVFLV</sequence>
<protein>
    <submittedName>
        <fullName evidence="2">Uncharacterized protein</fullName>
    </submittedName>
</protein>
<feature type="transmembrane region" description="Helical" evidence="1">
    <location>
        <begin position="7"/>
        <end position="34"/>
    </location>
</feature>
<organism evidence="2 3">
    <name type="scientific">Phyllosticta paracitricarpa</name>
    <dbReference type="NCBI Taxonomy" id="2016321"/>
    <lineage>
        <taxon>Eukaryota</taxon>
        <taxon>Fungi</taxon>
        <taxon>Dikarya</taxon>
        <taxon>Ascomycota</taxon>
        <taxon>Pezizomycotina</taxon>
        <taxon>Dothideomycetes</taxon>
        <taxon>Dothideomycetes incertae sedis</taxon>
        <taxon>Botryosphaeriales</taxon>
        <taxon>Phyllostictaceae</taxon>
        <taxon>Phyllosticta</taxon>
    </lineage>
</organism>
<keyword evidence="1" id="KW-1133">Transmembrane helix</keyword>
<evidence type="ECO:0000313" key="2">
    <source>
        <dbReference type="EMBL" id="KAK7610350.1"/>
    </source>
</evidence>